<gene>
    <name evidence="1" type="ORF">NP7_10570</name>
</gene>
<evidence type="ECO:0000313" key="1">
    <source>
        <dbReference type="EMBL" id="ATR79799.1"/>
    </source>
</evidence>
<geneLocation type="plasmid" evidence="2">
    <name>pnp7-1</name>
</geneLocation>
<proteinExistence type="predicted"/>
<evidence type="ECO:0000313" key="2">
    <source>
        <dbReference type="Proteomes" id="UP000229340"/>
    </source>
</evidence>
<keyword evidence="1" id="KW-0614">Plasmid</keyword>
<dbReference type="RefSeq" id="WP_100271141.1">
    <property type="nucleotide sequence ID" value="NZ_CP024444.1"/>
</dbReference>
<dbReference type="EMBL" id="CP024444">
    <property type="protein sequence ID" value="ATR79799.1"/>
    <property type="molecule type" value="Genomic_DNA"/>
</dbReference>
<name>A0A2D2LXP4_FAUOS</name>
<dbReference type="AlphaFoldDB" id="A0A2D2LXP4"/>
<reference evidence="2" key="1">
    <citation type="submission" date="2017-10" db="EMBL/GenBank/DDBJ databases">
        <title>Complete genome sequence of Moraxella osloensis NP7 isolated from human skin.</title>
        <authorList>
            <person name="Lee K."/>
            <person name="Lim J.Y."/>
            <person name="Hwang I."/>
        </authorList>
    </citation>
    <scope>NUCLEOTIDE SEQUENCE [LARGE SCALE GENOMIC DNA]</scope>
    <source>
        <strain evidence="2">NP7</strain>
        <plasmid evidence="2">pnp7-1</plasmid>
    </source>
</reference>
<accession>A0A2D2LXP4</accession>
<organism evidence="1 2">
    <name type="scientific">Faucicola osloensis</name>
    <name type="common">Moraxella osloensis</name>
    <dbReference type="NCBI Taxonomy" id="34062"/>
    <lineage>
        <taxon>Bacteria</taxon>
        <taxon>Pseudomonadati</taxon>
        <taxon>Pseudomonadota</taxon>
        <taxon>Gammaproteobacteria</taxon>
        <taxon>Moraxellales</taxon>
        <taxon>Moraxellaceae</taxon>
        <taxon>Faucicola</taxon>
    </lineage>
</organism>
<sequence length="215" mass="24034">MSTQQNQIQVFDIQFTVNGELDGCYPVFKSADDATNKKNLIAMLKNITDDYRYNEINNCDDDADLDETEDQANQKLHLKNFIEQANQMIENTNTLEQERYFMRLRFTSGNACDTVFELYITSHALFGSDSKPNTDVAVTADNQATVNESDTTKLDLLPLNDVAQPLTRRDQFAMHALLAASIALKDRSFVNADAIAHTAVVIADKTIAKLDATTP</sequence>
<protein>
    <submittedName>
        <fullName evidence="1">Uncharacterized protein</fullName>
    </submittedName>
</protein>
<dbReference type="Proteomes" id="UP000229340">
    <property type="component" value="Plasmid pNP7-1"/>
</dbReference>